<reference evidence="1" key="1">
    <citation type="submission" date="2024-05" db="EMBL/GenBank/DDBJ databases">
        <title>Metabacillus sp. nov., isolated from the rhizosphere soil of tomato plants.</title>
        <authorList>
            <person name="Ma R."/>
        </authorList>
    </citation>
    <scope>NUCLEOTIDE SEQUENCE</scope>
    <source>
        <strain evidence="1">DBTR6</strain>
    </source>
</reference>
<accession>A0ABS7UY55</accession>
<dbReference type="EMBL" id="JAIQUM010000072">
    <property type="protein sequence ID" value="MBZ5752859.1"/>
    <property type="molecule type" value="Genomic_DNA"/>
</dbReference>
<gene>
    <name evidence="1" type="ORF">K9V48_22100</name>
</gene>
<organism evidence="1 2">
    <name type="scientific">Metabacillus rhizolycopersici</name>
    <dbReference type="NCBI Taxonomy" id="2875709"/>
    <lineage>
        <taxon>Bacteria</taxon>
        <taxon>Bacillati</taxon>
        <taxon>Bacillota</taxon>
        <taxon>Bacilli</taxon>
        <taxon>Bacillales</taxon>
        <taxon>Bacillaceae</taxon>
        <taxon>Metabacillus</taxon>
    </lineage>
</organism>
<keyword evidence="2" id="KW-1185">Reference proteome</keyword>
<dbReference type="Proteomes" id="UP001165287">
    <property type="component" value="Unassembled WGS sequence"/>
</dbReference>
<evidence type="ECO:0008006" key="3">
    <source>
        <dbReference type="Google" id="ProtNLM"/>
    </source>
</evidence>
<sequence>MWVITVYTNDNSIKMFEFETEKEAKESIQKLNGCKILSHVVYFNDYVVEAVS</sequence>
<comment type="caution">
    <text evidence="1">The sequence shown here is derived from an EMBL/GenBank/DDBJ whole genome shotgun (WGS) entry which is preliminary data.</text>
</comment>
<evidence type="ECO:0000313" key="2">
    <source>
        <dbReference type="Proteomes" id="UP001165287"/>
    </source>
</evidence>
<name>A0ABS7UY55_9BACI</name>
<proteinExistence type="predicted"/>
<protein>
    <recommendedName>
        <fullName evidence="3">RRM domain-containing protein</fullName>
    </recommendedName>
</protein>
<dbReference type="RefSeq" id="WP_224141305.1">
    <property type="nucleotide sequence ID" value="NZ_JAIQUM010000072.1"/>
</dbReference>
<evidence type="ECO:0000313" key="1">
    <source>
        <dbReference type="EMBL" id="MBZ5752859.1"/>
    </source>
</evidence>